<feature type="domain" description="Ig-like" evidence="6">
    <location>
        <begin position="307"/>
        <end position="382"/>
    </location>
</feature>
<dbReference type="CDD" id="cd00096">
    <property type="entry name" value="Ig"/>
    <property type="match status" value="2"/>
</dbReference>
<dbReference type="SMART" id="SM00408">
    <property type="entry name" value="IGc2"/>
    <property type="match status" value="3"/>
</dbReference>
<dbReference type="RefSeq" id="XP_024083702.1">
    <property type="nucleotide sequence ID" value="XM_024227934.1"/>
</dbReference>
<keyword evidence="3" id="KW-1015">Disulfide bond</keyword>
<dbReference type="InterPro" id="IPR036116">
    <property type="entry name" value="FN3_sf"/>
</dbReference>
<evidence type="ECO:0000256" key="4">
    <source>
        <dbReference type="SAM" id="MobiDB-lite"/>
    </source>
</evidence>
<evidence type="ECO:0008006" key="10">
    <source>
        <dbReference type="Google" id="ProtNLM"/>
    </source>
</evidence>
<keyword evidence="2 5" id="KW-0472">Membrane</keyword>
<dbReference type="CTD" id="41184"/>
<evidence type="ECO:0000313" key="8">
    <source>
        <dbReference type="EnsemblMetazoa" id="XP_024083702.1"/>
    </source>
</evidence>
<dbReference type="EnsemblMetazoa" id="XM_024227934.1">
    <property type="protein sequence ID" value="XP_024083702.1"/>
    <property type="gene ID" value="LOC106661666"/>
</dbReference>
<keyword evidence="5" id="KW-1133">Transmembrane helix</keyword>
<keyword evidence="9" id="KW-1185">Reference proteome</keyword>
<comment type="subcellular location">
    <subcellularLocation>
        <location evidence="1">Membrane</location>
        <topology evidence="1">Single-pass membrane protein</topology>
    </subcellularLocation>
</comment>
<feature type="region of interest" description="Disordered" evidence="4">
    <location>
        <begin position="657"/>
        <end position="701"/>
    </location>
</feature>
<dbReference type="InterPro" id="IPR036179">
    <property type="entry name" value="Ig-like_dom_sf"/>
</dbReference>
<name>A0A8I6SML0_CIMLE</name>
<keyword evidence="5" id="KW-0812">Transmembrane</keyword>
<reference evidence="8" key="1">
    <citation type="submission" date="2022-01" db="UniProtKB">
        <authorList>
            <consortium name="EnsemblMetazoa"/>
        </authorList>
    </citation>
    <scope>IDENTIFICATION</scope>
</reference>
<evidence type="ECO:0000259" key="7">
    <source>
        <dbReference type="PROSITE" id="PS50853"/>
    </source>
</evidence>
<evidence type="ECO:0000313" key="9">
    <source>
        <dbReference type="Proteomes" id="UP000494040"/>
    </source>
</evidence>
<dbReference type="SMART" id="SM00409">
    <property type="entry name" value="IG"/>
    <property type="match status" value="3"/>
</dbReference>
<evidence type="ECO:0000259" key="6">
    <source>
        <dbReference type="PROSITE" id="PS50835"/>
    </source>
</evidence>
<dbReference type="PROSITE" id="PS50853">
    <property type="entry name" value="FN3"/>
    <property type="match status" value="1"/>
</dbReference>
<protein>
    <recommendedName>
        <fullName evidence="10">Nephrin</fullName>
    </recommendedName>
</protein>
<dbReference type="CDD" id="cd00063">
    <property type="entry name" value="FN3"/>
    <property type="match status" value="1"/>
</dbReference>
<feature type="domain" description="Ig-like" evidence="6">
    <location>
        <begin position="20"/>
        <end position="100"/>
    </location>
</feature>
<dbReference type="AlphaFoldDB" id="A0A8I6SML0"/>
<dbReference type="InterPro" id="IPR003599">
    <property type="entry name" value="Ig_sub"/>
</dbReference>
<sequence length="701" mass="77010">MVIVDENDVVKNNFAGPYEEGAELNLRCQVFGGNPRPKVAWYRGEELLTNYTSPGASTGLGPQAQSLLIIHNLGRGDLRSELTCIASNNNRTLPLTSTIHVDMNFKPLDVRIQESSQPLSAGRRYDLVCLSTGSRPPAKLTWWKNGHRLDRTKESTSSDGNTTTSTLSFVASKDDDGKNLSCRAENPAISSEVLYDYWTLQIHYIPETNISLGTSLRPDAIREGTDVYFDCMVKAEPSVYKVEWRHNGRMLNHNVGQGVIISNQSLVLQGVSRSSAGNYTCVGFNTEGDGESKPFYLNVMYAPTCKPNQTRVHGVAKQEKANISCEVDSNPAEVTFRWTFNNSAENMEVASTRIERHGTSSMVTYTPMSELDYGTLLCWATNRIGHQRVPCVYHIIAAGRPDQVHNCTVANTSMSSFSLRCSEGFNGGLPQSFALEVREGGTDVLAANLSSPLPRFTVHGLQAGVMYEAYVFSVNVKGRSEPVMIHAPTLRLPEKQLTSDRERPRAGFRLTPVMTVVVGVVSSLFVVACLVAAVLRVQCSRDDDPRRSKQDVAPAKAPGSSPKGDLPPEADERNPDIIPQPNSDEEEHEFMRKRQLVSTIETRTSPTRSLLQPGPYPGYCTLRNGGMPLQDLSNIPTKPQVGEVGMYGGGGCTLPRHWGGVPPRQPYQPRGVPVLPPPEPSTHPDSNPQTPLMTNKRESQV</sequence>
<dbReference type="GO" id="GO:0016020">
    <property type="term" value="C:membrane"/>
    <property type="evidence" value="ECO:0007669"/>
    <property type="project" value="UniProtKB-SubCell"/>
</dbReference>
<dbReference type="Gene3D" id="2.60.40.10">
    <property type="entry name" value="Immunoglobulins"/>
    <property type="match status" value="5"/>
</dbReference>
<feature type="compositionally biased region" description="Basic and acidic residues" evidence="4">
    <location>
        <begin position="540"/>
        <end position="550"/>
    </location>
</feature>
<dbReference type="Pfam" id="PF13927">
    <property type="entry name" value="Ig_3"/>
    <property type="match status" value="3"/>
</dbReference>
<evidence type="ECO:0000256" key="5">
    <source>
        <dbReference type="SAM" id="Phobius"/>
    </source>
</evidence>
<dbReference type="Pfam" id="PF08205">
    <property type="entry name" value="C2-set_2"/>
    <property type="match status" value="1"/>
</dbReference>
<feature type="domain" description="Ig-like" evidence="6">
    <location>
        <begin position="206"/>
        <end position="298"/>
    </location>
</feature>
<feature type="transmembrane region" description="Helical" evidence="5">
    <location>
        <begin position="513"/>
        <end position="537"/>
    </location>
</feature>
<dbReference type="InterPro" id="IPR007110">
    <property type="entry name" value="Ig-like_dom"/>
</dbReference>
<dbReference type="GeneID" id="106661666"/>
<organism evidence="8 9">
    <name type="scientific">Cimex lectularius</name>
    <name type="common">Bed bug</name>
    <name type="synonym">Acanthia lectularia</name>
    <dbReference type="NCBI Taxonomy" id="79782"/>
    <lineage>
        <taxon>Eukaryota</taxon>
        <taxon>Metazoa</taxon>
        <taxon>Ecdysozoa</taxon>
        <taxon>Arthropoda</taxon>
        <taxon>Hexapoda</taxon>
        <taxon>Insecta</taxon>
        <taxon>Pterygota</taxon>
        <taxon>Neoptera</taxon>
        <taxon>Paraneoptera</taxon>
        <taxon>Hemiptera</taxon>
        <taxon>Heteroptera</taxon>
        <taxon>Panheteroptera</taxon>
        <taxon>Cimicomorpha</taxon>
        <taxon>Cimicidae</taxon>
        <taxon>Cimex</taxon>
    </lineage>
</organism>
<dbReference type="InterPro" id="IPR003961">
    <property type="entry name" value="FN3_dom"/>
</dbReference>
<evidence type="ECO:0000256" key="3">
    <source>
        <dbReference type="ARBA" id="ARBA00023157"/>
    </source>
</evidence>
<feature type="region of interest" description="Disordered" evidence="4">
    <location>
        <begin position="540"/>
        <end position="591"/>
    </location>
</feature>
<proteinExistence type="predicted"/>
<dbReference type="InterPro" id="IPR003598">
    <property type="entry name" value="Ig_sub2"/>
</dbReference>
<dbReference type="SUPFAM" id="SSF49265">
    <property type="entry name" value="Fibronectin type III"/>
    <property type="match status" value="1"/>
</dbReference>
<evidence type="ECO:0000256" key="1">
    <source>
        <dbReference type="ARBA" id="ARBA00004167"/>
    </source>
</evidence>
<dbReference type="PANTHER" id="PTHR23278">
    <property type="entry name" value="SIDESTEP PROTEIN"/>
    <property type="match status" value="1"/>
</dbReference>
<evidence type="ECO:0000256" key="2">
    <source>
        <dbReference type="ARBA" id="ARBA00023136"/>
    </source>
</evidence>
<dbReference type="InterPro" id="IPR013783">
    <property type="entry name" value="Ig-like_fold"/>
</dbReference>
<feature type="domain" description="Ig-like" evidence="6">
    <location>
        <begin position="107"/>
        <end position="194"/>
    </location>
</feature>
<dbReference type="OrthoDB" id="10006996at2759"/>
<dbReference type="InterPro" id="IPR013162">
    <property type="entry name" value="CD80_C2-set"/>
</dbReference>
<dbReference type="SUPFAM" id="SSF48726">
    <property type="entry name" value="Immunoglobulin"/>
    <property type="match status" value="4"/>
</dbReference>
<dbReference type="OMA" id="TIALHHM"/>
<dbReference type="PANTHER" id="PTHR23278:SF25">
    <property type="entry name" value="GH14967P"/>
    <property type="match status" value="1"/>
</dbReference>
<dbReference type="PROSITE" id="PS50835">
    <property type="entry name" value="IG_LIKE"/>
    <property type="match status" value="4"/>
</dbReference>
<feature type="domain" description="Fibronectin type-III" evidence="7">
    <location>
        <begin position="400"/>
        <end position="495"/>
    </location>
</feature>
<accession>A0A8I6SML0</accession>
<dbReference type="Proteomes" id="UP000494040">
    <property type="component" value="Unassembled WGS sequence"/>
</dbReference>
<dbReference type="KEGG" id="clec:106661666"/>